<feature type="compositionally biased region" description="Basic and acidic residues" evidence="1">
    <location>
        <begin position="292"/>
        <end position="313"/>
    </location>
</feature>
<reference evidence="2 3" key="1">
    <citation type="submission" date="2007-06" db="EMBL/GenBank/DDBJ databases">
        <authorList>
            <person name="Shimkets L."/>
            <person name="Ferriera S."/>
            <person name="Johnson J."/>
            <person name="Kravitz S."/>
            <person name="Beeson K."/>
            <person name="Sutton G."/>
            <person name="Rogers Y.-H."/>
            <person name="Friedman R."/>
            <person name="Frazier M."/>
            <person name="Venter J.C."/>
        </authorList>
    </citation>
    <scope>NUCLEOTIDE SEQUENCE [LARGE SCALE GENOMIC DNA]</scope>
    <source>
        <strain evidence="2 3">SIR-1</strain>
    </source>
</reference>
<dbReference type="STRING" id="391625.PPSIR1_01412"/>
<dbReference type="Proteomes" id="UP000005801">
    <property type="component" value="Unassembled WGS sequence"/>
</dbReference>
<name>A6G8D3_9BACT</name>
<feature type="region of interest" description="Disordered" evidence="1">
    <location>
        <begin position="24"/>
        <end position="69"/>
    </location>
</feature>
<sequence length="351" mass="36948">MRASSATALLISASAFLTFSVGCPSAEAPKPQRVDKASPFARGELEKDRGERSRGRPKAPKAREGEQLPEAEIEALLAKAAEQFADENVAQGRTTLGKCANKIPASVRCDGKLGLSMITARNRRAPALYYLTEAARHDDPKADAALYRDVGMALRKHGRTADAALALEKSLAREETAEALFVLGQVYSLDAKRVGEGADTIAKARAKLTADGGEENLDWLYEEAVLRGQLGIREEALAAAALMKSHLEKSGAGLEGPKAGGDTESGGEAKAPAEAKKPVDPAEAKAQMLRARIAELEEAAKTYPTREEYEKQQLEAAAPSPGETGPGAEAELEAPAPSPGETGPGAEAKPE</sequence>
<dbReference type="OrthoDB" id="9841585at2"/>
<comment type="caution">
    <text evidence="2">The sequence shown here is derived from an EMBL/GenBank/DDBJ whole genome shotgun (WGS) entry which is preliminary data.</text>
</comment>
<feature type="compositionally biased region" description="Basic and acidic residues" evidence="1">
    <location>
        <begin position="271"/>
        <end position="283"/>
    </location>
</feature>
<protein>
    <recommendedName>
        <fullName evidence="4">Tetratricopeptide repeat protein</fullName>
    </recommendedName>
</protein>
<dbReference type="AlphaFoldDB" id="A6G8D3"/>
<evidence type="ECO:0000256" key="1">
    <source>
        <dbReference type="SAM" id="MobiDB-lite"/>
    </source>
</evidence>
<evidence type="ECO:0000313" key="2">
    <source>
        <dbReference type="EMBL" id="EDM77843.1"/>
    </source>
</evidence>
<feature type="compositionally biased region" description="Low complexity" evidence="1">
    <location>
        <begin position="315"/>
        <end position="341"/>
    </location>
</feature>
<feature type="region of interest" description="Disordered" evidence="1">
    <location>
        <begin position="250"/>
        <end position="351"/>
    </location>
</feature>
<gene>
    <name evidence="2" type="ORF">PPSIR1_01412</name>
</gene>
<dbReference type="EMBL" id="ABCS01000039">
    <property type="protein sequence ID" value="EDM77843.1"/>
    <property type="molecule type" value="Genomic_DNA"/>
</dbReference>
<proteinExistence type="predicted"/>
<dbReference type="RefSeq" id="WP_006972978.1">
    <property type="nucleotide sequence ID" value="NZ_ABCS01000039.1"/>
</dbReference>
<feature type="compositionally biased region" description="Basic and acidic residues" evidence="1">
    <location>
        <begin position="43"/>
        <end position="54"/>
    </location>
</feature>
<dbReference type="PROSITE" id="PS51257">
    <property type="entry name" value="PROKAR_LIPOPROTEIN"/>
    <property type="match status" value="1"/>
</dbReference>
<organism evidence="2 3">
    <name type="scientific">Plesiocystis pacifica SIR-1</name>
    <dbReference type="NCBI Taxonomy" id="391625"/>
    <lineage>
        <taxon>Bacteria</taxon>
        <taxon>Pseudomonadati</taxon>
        <taxon>Myxococcota</taxon>
        <taxon>Polyangia</taxon>
        <taxon>Nannocystales</taxon>
        <taxon>Nannocystaceae</taxon>
        <taxon>Plesiocystis</taxon>
    </lineage>
</organism>
<keyword evidence="3" id="KW-1185">Reference proteome</keyword>
<evidence type="ECO:0000313" key="3">
    <source>
        <dbReference type="Proteomes" id="UP000005801"/>
    </source>
</evidence>
<accession>A6G8D3</accession>
<evidence type="ECO:0008006" key="4">
    <source>
        <dbReference type="Google" id="ProtNLM"/>
    </source>
</evidence>